<evidence type="ECO:0000313" key="2">
    <source>
        <dbReference type="EMBL" id="GFO31172.1"/>
    </source>
</evidence>
<dbReference type="Proteomes" id="UP000735302">
    <property type="component" value="Unassembled WGS sequence"/>
</dbReference>
<organism evidence="2 3">
    <name type="scientific">Plakobranchus ocellatus</name>
    <dbReference type="NCBI Taxonomy" id="259542"/>
    <lineage>
        <taxon>Eukaryota</taxon>
        <taxon>Metazoa</taxon>
        <taxon>Spiralia</taxon>
        <taxon>Lophotrochozoa</taxon>
        <taxon>Mollusca</taxon>
        <taxon>Gastropoda</taxon>
        <taxon>Heterobranchia</taxon>
        <taxon>Euthyneura</taxon>
        <taxon>Panpulmonata</taxon>
        <taxon>Sacoglossa</taxon>
        <taxon>Placobranchoidea</taxon>
        <taxon>Plakobranchidae</taxon>
        <taxon>Plakobranchus</taxon>
    </lineage>
</organism>
<protein>
    <submittedName>
        <fullName evidence="2">Uncharacterized protein</fullName>
    </submittedName>
</protein>
<evidence type="ECO:0000256" key="1">
    <source>
        <dbReference type="SAM" id="MobiDB-lite"/>
    </source>
</evidence>
<feature type="region of interest" description="Disordered" evidence="1">
    <location>
        <begin position="25"/>
        <end position="47"/>
    </location>
</feature>
<gene>
    <name evidence="2" type="ORF">PoB_005767700</name>
</gene>
<accession>A0AAV4CIK3</accession>
<keyword evidence="3" id="KW-1185">Reference proteome</keyword>
<dbReference type="AlphaFoldDB" id="A0AAV4CIK3"/>
<sequence>MGQSPLCINCMYVYKLTNEKREITQQRSNNADMSSHVTMPSTNEKRREKVMRVATSCNDGSVGAAMNTMIGVKVPVRNTLIAFHPWRESERPLEIVGQTR</sequence>
<proteinExistence type="predicted"/>
<dbReference type="EMBL" id="BLXT01006360">
    <property type="protein sequence ID" value="GFO31172.1"/>
    <property type="molecule type" value="Genomic_DNA"/>
</dbReference>
<name>A0AAV4CIK3_9GAST</name>
<evidence type="ECO:0000313" key="3">
    <source>
        <dbReference type="Proteomes" id="UP000735302"/>
    </source>
</evidence>
<comment type="caution">
    <text evidence="2">The sequence shown here is derived from an EMBL/GenBank/DDBJ whole genome shotgun (WGS) entry which is preliminary data.</text>
</comment>
<reference evidence="2 3" key="1">
    <citation type="journal article" date="2021" name="Elife">
        <title>Chloroplast acquisition without the gene transfer in kleptoplastic sea slugs, Plakobranchus ocellatus.</title>
        <authorList>
            <person name="Maeda T."/>
            <person name="Takahashi S."/>
            <person name="Yoshida T."/>
            <person name="Shimamura S."/>
            <person name="Takaki Y."/>
            <person name="Nagai Y."/>
            <person name="Toyoda A."/>
            <person name="Suzuki Y."/>
            <person name="Arimoto A."/>
            <person name="Ishii H."/>
            <person name="Satoh N."/>
            <person name="Nishiyama T."/>
            <person name="Hasebe M."/>
            <person name="Maruyama T."/>
            <person name="Minagawa J."/>
            <person name="Obokata J."/>
            <person name="Shigenobu S."/>
        </authorList>
    </citation>
    <scope>NUCLEOTIDE SEQUENCE [LARGE SCALE GENOMIC DNA]</scope>
</reference>
<feature type="compositionally biased region" description="Polar residues" evidence="1">
    <location>
        <begin position="25"/>
        <end position="42"/>
    </location>
</feature>